<name>A0A3E0VQQ1_9MICO</name>
<dbReference type="AlphaFoldDB" id="A0A3E0VQQ1"/>
<dbReference type="EMBL" id="NBXB01000042">
    <property type="protein sequence ID" value="RFA12312.1"/>
    <property type="molecule type" value="Genomic_DNA"/>
</dbReference>
<organism evidence="2 3">
    <name type="scientific">Subtercola boreus</name>
    <dbReference type="NCBI Taxonomy" id="120213"/>
    <lineage>
        <taxon>Bacteria</taxon>
        <taxon>Bacillati</taxon>
        <taxon>Actinomycetota</taxon>
        <taxon>Actinomycetes</taxon>
        <taxon>Micrococcales</taxon>
        <taxon>Microbacteriaceae</taxon>
        <taxon>Subtercola</taxon>
    </lineage>
</organism>
<accession>A0A3E0VQQ1</accession>
<reference evidence="2 3" key="1">
    <citation type="submission" date="2017-04" db="EMBL/GenBank/DDBJ databases">
        <title>Comparative genome analysis of Subtercola boreus.</title>
        <authorList>
            <person name="Cho Y.-J."/>
            <person name="Cho A."/>
            <person name="Kim O.-S."/>
            <person name="Lee J.-I."/>
        </authorList>
    </citation>
    <scope>NUCLEOTIDE SEQUENCE [LARGE SCALE GENOMIC DNA]</scope>
    <source>
        <strain evidence="2 3">P27479</strain>
    </source>
</reference>
<proteinExistence type="predicted"/>
<dbReference type="InterPro" id="IPR057204">
    <property type="entry name" value="DUF7882"/>
</dbReference>
<feature type="domain" description="DUF7882" evidence="1">
    <location>
        <begin position="1"/>
        <end position="97"/>
    </location>
</feature>
<evidence type="ECO:0000259" key="1">
    <source>
        <dbReference type="Pfam" id="PF25355"/>
    </source>
</evidence>
<dbReference type="RefSeq" id="WP_253259133.1">
    <property type="nucleotide sequence ID" value="NZ_NBXB01000042.1"/>
</dbReference>
<dbReference type="Pfam" id="PF25355">
    <property type="entry name" value="DUF7882"/>
    <property type="match status" value="1"/>
</dbReference>
<protein>
    <recommendedName>
        <fullName evidence="1">DUF7882 domain-containing protein</fullName>
    </recommendedName>
</protein>
<gene>
    <name evidence="2" type="ORF">B7R22_16030</name>
</gene>
<sequence>MGTLIYGPAAKPITIEDRDLAHLQAVILAKLRRGESFSFSWERSNDFGSGHNTLWLHPQMHIEFTYFGSKRIPLNREWVDRLMNRANSTGGLELIPETAPVAGR</sequence>
<evidence type="ECO:0000313" key="2">
    <source>
        <dbReference type="EMBL" id="RFA12312.1"/>
    </source>
</evidence>
<evidence type="ECO:0000313" key="3">
    <source>
        <dbReference type="Proteomes" id="UP000256541"/>
    </source>
</evidence>
<comment type="caution">
    <text evidence="2">The sequence shown here is derived from an EMBL/GenBank/DDBJ whole genome shotgun (WGS) entry which is preliminary data.</text>
</comment>
<dbReference type="Proteomes" id="UP000256541">
    <property type="component" value="Unassembled WGS sequence"/>
</dbReference>